<proteinExistence type="predicted"/>
<evidence type="ECO:0000313" key="1">
    <source>
        <dbReference type="EMBL" id="OOV79049.1"/>
    </source>
</evidence>
<name>A0A1T1GN74_OCELI</name>
<gene>
    <name evidence="1" type="ORF">BTA35_0217290</name>
</gene>
<accession>A0A1T1GN74</accession>
<dbReference type="RefSeq" id="WP_139363752.1">
    <property type="nucleotide sequence ID" value="NZ_MTSD02000189.1"/>
</dbReference>
<feature type="non-terminal residue" evidence="1">
    <location>
        <position position="135"/>
    </location>
</feature>
<sequence length="135" mass="15223">LYDAPEREYKVILDGETNIQQTLHMGEIELKFILLDNYAIGKEVVEEDTFNNASATVPFIELNNQGTADTYPKYILDFTSSTGFVDLIGQEDSANISIGRRQKTGAAETQRNLRPQEFYSSFDSKNGVTWENLTS</sequence>
<keyword evidence="2" id="KW-1185">Reference proteome</keyword>
<feature type="non-terminal residue" evidence="1">
    <location>
        <position position="1"/>
    </location>
</feature>
<dbReference type="AlphaFoldDB" id="A0A1T1GN74"/>
<evidence type="ECO:0000313" key="2">
    <source>
        <dbReference type="Proteomes" id="UP000190064"/>
    </source>
</evidence>
<reference evidence="1" key="1">
    <citation type="submission" date="2017-02" db="EMBL/GenBank/DDBJ databases">
        <title>Draft Genome Sequence of the Salt Water Bacterium Oceanospirillum linum ATCC 11336.</title>
        <authorList>
            <person name="Trachtenberg A.M."/>
            <person name="Carney J.G."/>
            <person name="Linnane J.D."/>
            <person name="Rheaume B.A."/>
            <person name="Pitts N.L."/>
            <person name="Mykles D.L."/>
            <person name="Maclea K.S."/>
        </authorList>
    </citation>
    <scope>NUCLEOTIDE SEQUENCE [LARGE SCALE GENOMIC DNA]</scope>
    <source>
        <strain evidence="1">ATCC 11336</strain>
    </source>
</reference>
<organism evidence="1 2">
    <name type="scientific">Oceanospirillum linum</name>
    <dbReference type="NCBI Taxonomy" id="966"/>
    <lineage>
        <taxon>Bacteria</taxon>
        <taxon>Pseudomonadati</taxon>
        <taxon>Pseudomonadota</taxon>
        <taxon>Gammaproteobacteria</taxon>
        <taxon>Oceanospirillales</taxon>
        <taxon>Oceanospirillaceae</taxon>
        <taxon>Oceanospirillum</taxon>
    </lineage>
</organism>
<dbReference type="Proteomes" id="UP000190064">
    <property type="component" value="Unassembled WGS sequence"/>
</dbReference>
<comment type="caution">
    <text evidence="1">The sequence shown here is derived from an EMBL/GenBank/DDBJ whole genome shotgun (WGS) entry which is preliminary data.</text>
</comment>
<dbReference type="EMBL" id="MTSD02000189">
    <property type="protein sequence ID" value="OOV79049.1"/>
    <property type="molecule type" value="Genomic_DNA"/>
</dbReference>
<protein>
    <submittedName>
        <fullName evidence="1">Uncharacterized protein</fullName>
    </submittedName>
</protein>